<keyword evidence="1" id="KW-0808">Transferase</keyword>
<accession>A0A1V4SKQ3</accession>
<dbReference type="AlphaFoldDB" id="A0A1V4SKQ3"/>
<dbReference type="Proteomes" id="UP000191554">
    <property type="component" value="Unassembled WGS sequence"/>
</dbReference>
<dbReference type="RefSeq" id="WP_080063915.1">
    <property type="nucleotide sequence ID" value="NZ_MZGX01000008.1"/>
</dbReference>
<evidence type="ECO:0000313" key="1">
    <source>
        <dbReference type="EMBL" id="OPX44469.1"/>
    </source>
</evidence>
<dbReference type="EMBL" id="MZGX01000008">
    <property type="protein sequence ID" value="OPX44469.1"/>
    <property type="molecule type" value="Genomic_DNA"/>
</dbReference>
<dbReference type="SUPFAM" id="SSF52540">
    <property type="entry name" value="P-loop containing nucleoside triphosphate hydrolases"/>
    <property type="match status" value="1"/>
</dbReference>
<gene>
    <name evidence="1" type="ORF">CLHUN_14620</name>
</gene>
<dbReference type="GO" id="GO:0016740">
    <property type="term" value="F:transferase activity"/>
    <property type="evidence" value="ECO:0007669"/>
    <property type="project" value="UniProtKB-KW"/>
</dbReference>
<dbReference type="Pfam" id="PF07931">
    <property type="entry name" value="CPT"/>
    <property type="match status" value="1"/>
</dbReference>
<reference evidence="1 2" key="1">
    <citation type="submission" date="2017-03" db="EMBL/GenBank/DDBJ databases">
        <title>Genome sequence of Clostridium hungatei DSM 14427.</title>
        <authorList>
            <person name="Poehlein A."/>
            <person name="Daniel R."/>
        </authorList>
    </citation>
    <scope>NUCLEOTIDE SEQUENCE [LARGE SCALE GENOMIC DNA]</scope>
    <source>
        <strain evidence="1 2">DSM 14427</strain>
    </source>
</reference>
<dbReference type="Gene3D" id="3.40.50.300">
    <property type="entry name" value="P-loop containing nucleotide triphosphate hydrolases"/>
    <property type="match status" value="1"/>
</dbReference>
<dbReference type="InterPro" id="IPR027417">
    <property type="entry name" value="P-loop_NTPase"/>
</dbReference>
<keyword evidence="2" id="KW-1185">Reference proteome</keyword>
<protein>
    <submittedName>
        <fullName evidence="1">Chloramphenicol phosphotransferase-like protein</fullName>
    </submittedName>
</protein>
<comment type="caution">
    <text evidence="1">The sequence shown here is derived from an EMBL/GenBank/DDBJ whole genome shotgun (WGS) entry which is preliminary data.</text>
</comment>
<sequence>MSDYGNIVFLNGLTSSGKTSIINEIVARKTNMFFVLGFDLFEETIPEWAADIPVYYANAIIAMYYAARSFSEQSQDVIIDGLVMNISGLEEHYKVLKEIFKGYPLKMVDIHCPLDICRQRNISRGDRRENQSSEQDKIAEKDIQYDLNIDTSLYTVKESADLLLSKIPFRIYKHNMK</sequence>
<name>A0A1V4SKQ3_RUMHU</name>
<proteinExistence type="predicted"/>
<organism evidence="1 2">
    <name type="scientific">Ruminiclostridium hungatei</name>
    <name type="common">Clostridium hungatei</name>
    <dbReference type="NCBI Taxonomy" id="48256"/>
    <lineage>
        <taxon>Bacteria</taxon>
        <taxon>Bacillati</taxon>
        <taxon>Bacillota</taxon>
        <taxon>Clostridia</taxon>
        <taxon>Eubacteriales</taxon>
        <taxon>Oscillospiraceae</taxon>
        <taxon>Ruminiclostridium</taxon>
    </lineage>
</organism>
<dbReference type="OrthoDB" id="9790407at2"/>
<evidence type="ECO:0000313" key="2">
    <source>
        <dbReference type="Proteomes" id="UP000191554"/>
    </source>
</evidence>
<dbReference type="STRING" id="48256.CLHUN_14620"/>